<dbReference type="InterPro" id="IPR001347">
    <property type="entry name" value="SIS_dom"/>
</dbReference>
<dbReference type="GO" id="GO:0016853">
    <property type="term" value="F:isomerase activity"/>
    <property type="evidence" value="ECO:0007669"/>
    <property type="project" value="UniProtKB-KW"/>
</dbReference>
<organism evidence="8 9">
    <name type="scientific">Aquirufa regiilacus</name>
    <dbReference type="NCBI Taxonomy" id="3024868"/>
    <lineage>
        <taxon>Bacteria</taxon>
        <taxon>Pseudomonadati</taxon>
        <taxon>Bacteroidota</taxon>
        <taxon>Cytophagia</taxon>
        <taxon>Cytophagales</taxon>
        <taxon>Flectobacillaceae</taxon>
        <taxon>Aquirufa</taxon>
    </lineage>
</organism>
<dbReference type="PANTHER" id="PTHR42745:SF1">
    <property type="entry name" value="ARABINOSE 5-PHOSPHATE ISOMERASE KDSD"/>
    <property type="match status" value="1"/>
</dbReference>
<feature type="domain" description="CBS" evidence="6">
    <location>
        <begin position="206"/>
        <end position="264"/>
    </location>
</feature>
<dbReference type="EMBL" id="JAVNWW010000002">
    <property type="protein sequence ID" value="MDU0808802.1"/>
    <property type="molecule type" value="Genomic_DNA"/>
</dbReference>
<evidence type="ECO:0000256" key="5">
    <source>
        <dbReference type="PROSITE-ProRule" id="PRU00703"/>
    </source>
</evidence>
<evidence type="ECO:0000259" key="6">
    <source>
        <dbReference type="PROSITE" id="PS51371"/>
    </source>
</evidence>
<proteinExistence type="inferred from homology"/>
<gene>
    <name evidence="8" type="ORF">PQG45_07125</name>
</gene>
<dbReference type="CDD" id="cd04604">
    <property type="entry name" value="CBS_pair_SIS_assoc"/>
    <property type="match status" value="1"/>
</dbReference>
<dbReference type="InterPro" id="IPR050986">
    <property type="entry name" value="GutQ/KpsF_isomerases"/>
</dbReference>
<evidence type="ECO:0000256" key="4">
    <source>
        <dbReference type="PIRNR" id="PIRNR004692"/>
    </source>
</evidence>
<dbReference type="SMART" id="SM00116">
    <property type="entry name" value="CBS"/>
    <property type="match status" value="2"/>
</dbReference>
<dbReference type="InterPro" id="IPR046342">
    <property type="entry name" value="CBS_dom_sf"/>
</dbReference>
<comment type="caution">
    <text evidence="8">The sequence shown here is derived from an EMBL/GenBank/DDBJ whole genome shotgun (WGS) entry which is preliminary data.</text>
</comment>
<dbReference type="Gene3D" id="3.10.580.10">
    <property type="entry name" value="CBS-domain"/>
    <property type="match status" value="1"/>
</dbReference>
<feature type="domain" description="CBS" evidence="6">
    <location>
        <begin position="271"/>
        <end position="322"/>
    </location>
</feature>
<keyword evidence="8" id="KW-0413">Isomerase</keyword>
<dbReference type="SUPFAM" id="SSF53697">
    <property type="entry name" value="SIS domain"/>
    <property type="match status" value="1"/>
</dbReference>
<evidence type="ECO:0000259" key="7">
    <source>
        <dbReference type="PROSITE" id="PS51464"/>
    </source>
</evidence>
<keyword evidence="9" id="KW-1185">Reference proteome</keyword>
<dbReference type="PANTHER" id="PTHR42745">
    <property type="match status" value="1"/>
</dbReference>
<keyword evidence="3 5" id="KW-0129">CBS domain</keyword>
<accession>A0ABU3TSH1</accession>
<name>A0ABU3TSH1_9BACT</name>
<feature type="domain" description="SIS" evidence="7">
    <location>
        <begin position="36"/>
        <end position="179"/>
    </location>
</feature>
<dbReference type="InterPro" id="IPR035474">
    <property type="entry name" value="SIS_Kpsf"/>
</dbReference>
<sequence>MKLSKNIQSTAKKVLSQEAEAILRVSDGIDSEFEACVEHLLASKGRIVFTGIGKSAIIAQKIVATMNSTGTPALFMHAADAIHGDLGMIQDGDAVICISKSGDTPEIKVLVPLIKRTGVTLIAMVSNKQSYLGQQADFILHALAEQEADLMNLAPTTSTTVALALGDALAVCLLECKGFTAQDFAKYHPGGALGKRMYLKVSDIYPQHDFPVITPAASIQEAIHEISSKRLGATAIVGENNQLVGIITDGDVRRMLEQHSNWSEIQLADMMNRTPKTIEADAFATEALAIMQSLNITQLVVTENKKAVGFVHLHDLLKEGIV</sequence>
<evidence type="ECO:0000256" key="3">
    <source>
        <dbReference type="ARBA" id="ARBA00023122"/>
    </source>
</evidence>
<dbReference type="Pfam" id="PF00571">
    <property type="entry name" value="CBS"/>
    <property type="match status" value="2"/>
</dbReference>
<evidence type="ECO:0000256" key="1">
    <source>
        <dbReference type="ARBA" id="ARBA00008165"/>
    </source>
</evidence>
<evidence type="ECO:0000313" key="8">
    <source>
        <dbReference type="EMBL" id="MDU0808802.1"/>
    </source>
</evidence>
<dbReference type="PIRSF" id="PIRSF004692">
    <property type="entry name" value="KdsD_KpsF"/>
    <property type="match status" value="1"/>
</dbReference>
<dbReference type="InterPro" id="IPR000644">
    <property type="entry name" value="CBS_dom"/>
</dbReference>
<dbReference type="CDD" id="cd05014">
    <property type="entry name" value="SIS_Kpsf"/>
    <property type="match status" value="1"/>
</dbReference>
<protein>
    <submittedName>
        <fullName evidence="8">KpsF/GutQ family sugar-phosphate isomerase</fullName>
    </submittedName>
</protein>
<keyword evidence="2" id="KW-0677">Repeat</keyword>
<reference evidence="8 9" key="1">
    <citation type="submission" date="2023-09" db="EMBL/GenBank/DDBJ databases">
        <title>Aquirufa genomes.</title>
        <authorList>
            <person name="Pitt A."/>
        </authorList>
    </citation>
    <scope>NUCLEOTIDE SEQUENCE [LARGE SCALE GENOMIC DNA]</scope>
    <source>
        <strain evidence="8 9">LEOWEIH-7C</strain>
    </source>
</reference>
<dbReference type="Pfam" id="PF01380">
    <property type="entry name" value="SIS"/>
    <property type="match status" value="1"/>
</dbReference>
<evidence type="ECO:0000256" key="2">
    <source>
        <dbReference type="ARBA" id="ARBA00022737"/>
    </source>
</evidence>
<comment type="similarity">
    <text evidence="1 4">Belongs to the SIS family. GutQ/KpsF subfamily.</text>
</comment>
<dbReference type="PROSITE" id="PS51371">
    <property type="entry name" value="CBS"/>
    <property type="match status" value="2"/>
</dbReference>
<dbReference type="PROSITE" id="PS51464">
    <property type="entry name" value="SIS"/>
    <property type="match status" value="1"/>
</dbReference>
<dbReference type="Gene3D" id="3.40.50.10490">
    <property type="entry name" value="Glucose-6-phosphate isomerase like protein, domain 1"/>
    <property type="match status" value="1"/>
</dbReference>
<evidence type="ECO:0000313" key="9">
    <source>
        <dbReference type="Proteomes" id="UP001249959"/>
    </source>
</evidence>
<dbReference type="InterPro" id="IPR046348">
    <property type="entry name" value="SIS_dom_sf"/>
</dbReference>
<dbReference type="RefSeq" id="WP_315574926.1">
    <property type="nucleotide sequence ID" value="NZ_JARDXH010000001.1"/>
</dbReference>
<dbReference type="Proteomes" id="UP001249959">
    <property type="component" value="Unassembled WGS sequence"/>
</dbReference>
<dbReference type="NCBIfam" id="TIGR00393">
    <property type="entry name" value="kpsF"/>
    <property type="match status" value="1"/>
</dbReference>
<dbReference type="InterPro" id="IPR004800">
    <property type="entry name" value="KdsD/KpsF-type"/>
</dbReference>